<sequence>MSDTNPNLIQEEDNNNPSAGAGAVPLVLIHDGGGTVFSYHLLGPLNRALYGIWNPCYYVPPRGRSRNWESIPEMAEHYITLITKTLPFPRDGGRGRRRVILGGWSLGGLLSLEIAHQIATQSEKDIGVDVLGIVMVDSICPLSYQKNHGGGRMEEEGGYSPISAQQQQQQPSSKDSTLEDGQNGAEGMNSKNVRVVQHAMEWSPHTRPETREAVTRCFSEAGRMVSQWKLPPQWADDNNSNEQTTRTVNGQRKNYYPGWSRSTTTTTTTDRNGREEGLLLQPPPPPPVILLRCAEPVPVVVPPVAEDGDDVVAVSRVDLDRRDPLLGWGRYRPDLITRVEELPGVHHFNIFTTAERLDIVTEKIKRACFKIESMAAKSS</sequence>
<keyword evidence="4" id="KW-1185">Reference proteome</keyword>
<dbReference type="Gene3D" id="3.40.50.1820">
    <property type="entry name" value="alpha/beta hydrolase"/>
    <property type="match status" value="1"/>
</dbReference>
<keyword evidence="3" id="KW-0378">Hydrolase</keyword>
<accession>A0AAN6N7Y1</accession>
<dbReference type="InterPro" id="IPR001031">
    <property type="entry name" value="Thioesterase"/>
</dbReference>
<evidence type="ECO:0000259" key="2">
    <source>
        <dbReference type="Pfam" id="PF00975"/>
    </source>
</evidence>
<evidence type="ECO:0000313" key="4">
    <source>
        <dbReference type="Proteomes" id="UP001303473"/>
    </source>
</evidence>
<feature type="domain" description="Thioesterase" evidence="2">
    <location>
        <begin position="25"/>
        <end position="151"/>
    </location>
</feature>
<dbReference type="Proteomes" id="UP001303473">
    <property type="component" value="Unassembled WGS sequence"/>
</dbReference>
<evidence type="ECO:0000256" key="1">
    <source>
        <dbReference type="SAM" id="MobiDB-lite"/>
    </source>
</evidence>
<dbReference type="EMBL" id="MU853791">
    <property type="protein sequence ID" value="KAK3940837.1"/>
    <property type="molecule type" value="Genomic_DNA"/>
</dbReference>
<protein>
    <submittedName>
        <fullName evidence="3">Alpha/Beta hydrolase protein</fullName>
    </submittedName>
</protein>
<dbReference type="GO" id="GO:0016787">
    <property type="term" value="F:hydrolase activity"/>
    <property type="evidence" value="ECO:0007669"/>
    <property type="project" value="UniProtKB-KW"/>
</dbReference>
<feature type="compositionally biased region" description="Polar residues" evidence="1">
    <location>
        <begin position="236"/>
        <end position="252"/>
    </location>
</feature>
<feature type="region of interest" description="Disordered" evidence="1">
    <location>
        <begin position="231"/>
        <end position="282"/>
    </location>
</feature>
<dbReference type="InterPro" id="IPR029058">
    <property type="entry name" value="AB_hydrolase_fold"/>
</dbReference>
<comment type="caution">
    <text evidence="3">The sequence shown here is derived from an EMBL/GenBank/DDBJ whole genome shotgun (WGS) entry which is preliminary data.</text>
</comment>
<dbReference type="AlphaFoldDB" id="A0AAN6N7Y1"/>
<reference evidence="4" key="1">
    <citation type="journal article" date="2023" name="Mol. Phylogenet. Evol.">
        <title>Genome-scale phylogeny and comparative genomics of the fungal order Sordariales.</title>
        <authorList>
            <person name="Hensen N."/>
            <person name="Bonometti L."/>
            <person name="Westerberg I."/>
            <person name="Brannstrom I.O."/>
            <person name="Guillou S."/>
            <person name="Cros-Aarteil S."/>
            <person name="Calhoun S."/>
            <person name="Haridas S."/>
            <person name="Kuo A."/>
            <person name="Mondo S."/>
            <person name="Pangilinan J."/>
            <person name="Riley R."/>
            <person name="LaButti K."/>
            <person name="Andreopoulos B."/>
            <person name="Lipzen A."/>
            <person name="Chen C."/>
            <person name="Yan M."/>
            <person name="Daum C."/>
            <person name="Ng V."/>
            <person name="Clum A."/>
            <person name="Steindorff A."/>
            <person name="Ohm R.A."/>
            <person name="Martin F."/>
            <person name="Silar P."/>
            <person name="Natvig D.O."/>
            <person name="Lalanne C."/>
            <person name="Gautier V."/>
            <person name="Ament-Velasquez S.L."/>
            <person name="Kruys A."/>
            <person name="Hutchinson M.I."/>
            <person name="Powell A.J."/>
            <person name="Barry K."/>
            <person name="Miller A.N."/>
            <person name="Grigoriev I.V."/>
            <person name="Debuchy R."/>
            <person name="Gladieux P."/>
            <person name="Hiltunen Thoren M."/>
            <person name="Johannesson H."/>
        </authorList>
    </citation>
    <scope>NUCLEOTIDE SEQUENCE [LARGE SCALE GENOMIC DNA]</scope>
    <source>
        <strain evidence="4">CBS 340.73</strain>
    </source>
</reference>
<dbReference type="SUPFAM" id="SSF53474">
    <property type="entry name" value="alpha/beta-Hydrolases"/>
    <property type="match status" value="1"/>
</dbReference>
<dbReference type="Pfam" id="PF00975">
    <property type="entry name" value="Thioesterase"/>
    <property type="match status" value="1"/>
</dbReference>
<feature type="region of interest" description="Disordered" evidence="1">
    <location>
        <begin position="147"/>
        <end position="192"/>
    </location>
</feature>
<gene>
    <name evidence="3" type="ORF">QBC46DRAFT_384360</name>
</gene>
<name>A0AAN6N7Y1_9PEZI</name>
<organism evidence="3 4">
    <name type="scientific">Diplogelasinospora grovesii</name>
    <dbReference type="NCBI Taxonomy" id="303347"/>
    <lineage>
        <taxon>Eukaryota</taxon>
        <taxon>Fungi</taxon>
        <taxon>Dikarya</taxon>
        <taxon>Ascomycota</taxon>
        <taxon>Pezizomycotina</taxon>
        <taxon>Sordariomycetes</taxon>
        <taxon>Sordariomycetidae</taxon>
        <taxon>Sordariales</taxon>
        <taxon>Diplogelasinosporaceae</taxon>
        <taxon>Diplogelasinospora</taxon>
    </lineage>
</organism>
<proteinExistence type="predicted"/>
<evidence type="ECO:0000313" key="3">
    <source>
        <dbReference type="EMBL" id="KAK3940837.1"/>
    </source>
</evidence>